<protein>
    <submittedName>
        <fullName evidence="1">Trm112 family protein</fullName>
    </submittedName>
</protein>
<evidence type="ECO:0000313" key="1">
    <source>
        <dbReference type="EMBL" id="MEZ0165582.1"/>
    </source>
</evidence>
<organism evidence="1 2">
    <name type="scientific">Kineococcus halophytocola</name>
    <dbReference type="NCBI Taxonomy" id="3234027"/>
    <lineage>
        <taxon>Bacteria</taxon>
        <taxon>Bacillati</taxon>
        <taxon>Actinomycetota</taxon>
        <taxon>Actinomycetes</taxon>
        <taxon>Kineosporiales</taxon>
        <taxon>Kineosporiaceae</taxon>
        <taxon>Kineococcus</taxon>
    </lineage>
</organism>
<comment type="caution">
    <text evidence="1">The sequence shown here is derived from an EMBL/GenBank/DDBJ whole genome shotgun (WGS) entry which is preliminary data.</text>
</comment>
<name>A0ABV4H1Y4_9ACTN</name>
<sequence length="70" mass="7299">MSAADGAPVSEWVLQLLRCPLTGQPLSPATVDGETFLATPDGIRYPVVDGVPVLLADAALDVPQQRGDRA</sequence>
<proteinExistence type="predicted"/>
<dbReference type="Proteomes" id="UP001565927">
    <property type="component" value="Unassembled WGS sequence"/>
</dbReference>
<evidence type="ECO:0000313" key="2">
    <source>
        <dbReference type="Proteomes" id="UP001565927"/>
    </source>
</evidence>
<keyword evidence="2" id="KW-1185">Reference proteome</keyword>
<dbReference type="EMBL" id="JBGFTU010000013">
    <property type="protein sequence ID" value="MEZ0165582.1"/>
    <property type="molecule type" value="Genomic_DNA"/>
</dbReference>
<dbReference type="SUPFAM" id="SSF158997">
    <property type="entry name" value="Trm112p-like"/>
    <property type="match status" value="1"/>
</dbReference>
<gene>
    <name evidence="1" type="ORF">AB2L27_12540</name>
</gene>
<dbReference type="RefSeq" id="WP_370441808.1">
    <property type="nucleotide sequence ID" value="NZ_JBGFTU010000013.1"/>
</dbReference>
<accession>A0ABV4H1Y4</accession>
<reference evidence="1 2" key="1">
    <citation type="submission" date="2024-07" db="EMBL/GenBank/DDBJ databases">
        <authorList>
            <person name="Thanompreechachai J."/>
            <person name="Duangmal K."/>
        </authorList>
    </citation>
    <scope>NUCLEOTIDE SEQUENCE [LARGE SCALE GENOMIC DNA]</scope>
    <source>
        <strain evidence="1 2">LSe6-4</strain>
    </source>
</reference>
<dbReference type="Gene3D" id="2.20.25.10">
    <property type="match status" value="1"/>
</dbReference>